<dbReference type="InterPro" id="IPR022684">
    <property type="entry name" value="Calpain_cysteine_protease"/>
</dbReference>
<comment type="caution">
    <text evidence="6">Lacks conserved residue(s) required for the propagation of feature annotation.</text>
</comment>
<feature type="domain" description="Calpain catalytic" evidence="8">
    <location>
        <begin position="247"/>
        <end position="531"/>
    </location>
</feature>
<name>A0A0S4JY06_BODSA</name>
<evidence type="ECO:0000256" key="1">
    <source>
        <dbReference type="ARBA" id="ARBA00007623"/>
    </source>
</evidence>
<keyword evidence="4" id="KW-0788">Thiol protease</keyword>
<dbReference type="Pfam" id="PF00648">
    <property type="entry name" value="Peptidase_C2"/>
    <property type="match status" value="1"/>
</dbReference>
<evidence type="ECO:0000259" key="8">
    <source>
        <dbReference type="PROSITE" id="PS50203"/>
    </source>
</evidence>
<feature type="compositionally biased region" description="Polar residues" evidence="7">
    <location>
        <begin position="617"/>
        <end position="635"/>
    </location>
</feature>
<evidence type="ECO:0000256" key="7">
    <source>
        <dbReference type="SAM" id="MobiDB-lite"/>
    </source>
</evidence>
<keyword evidence="10" id="KW-1185">Reference proteome</keyword>
<dbReference type="GO" id="GO:0004198">
    <property type="term" value="F:calcium-dependent cysteine-type endopeptidase activity"/>
    <property type="evidence" value="ECO:0007669"/>
    <property type="project" value="InterPro"/>
</dbReference>
<reference evidence="10" key="1">
    <citation type="submission" date="2015-09" db="EMBL/GenBank/DDBJ databases">
        <authorList>
            <consortium name="Pathogen Informatics"/>
        </authorList>
    </citation>
    <scope>NUCLEOTIDE SEQUENCE [LARGE SCALE GENOMIC DNA]</scope>
    <source>
        <strain evidence="10">Lake Konstanz</strain>
    </source>
</reference>
<dbReference type="GO" id="GO:0006508">
    <property type="term" value="P:proteolysis"/>
    <property type="evidence" value="ECO:0007669"/>
    <property type="project" value="UniProtKB-KW"/>
</dbReference>
<dbReference type="EMBL" id="CYKH01002156">
    <property type="protein sequence ID" value="CUG93475.1"/>
    <property type="molecule type" value="Genomic_DNA"/>
</dbReference>
<comment type="similarity">
    <text evidence="1">Belongs to the peptidase C2 family.</text>
</comment>
<dbReference type="PRINTS" id="PR00704">
    <property type="entry name" value="CALPAIN"/>
</dbReference>
<dbReference type="AlphaFoldDB" id="A0A0S4JY06"/>
<dbReference type="SMART" id="SM00230">
    <property type="entry name" value="CysPc"/>
    <property type="match status" value="1"/>
</dbReference>
<gene>
    <name evidence="9" type="ORF">BSAL_43070</name>
</gene>
<feature type="region of interest" description="Disordered" evidence="7">
    <location>
        <begin position="600"/>
        <end position="635"/>
    </location>
</feature>
<feature type="compositionally biased region" description="Acidic residues" evidence="7">
    <location>
        <begin position="604"/>
        <end position="613"/>
    </location>
</feature>
<dbReference type="InterPro" id="IPR038765">
    <property type="entry name" value="Papain-like_cys_pep_sf"/>
</dbReference>
<dbReference type="VEuPathDB" id="TriTrypDB:BSAL_43070"/>
<dbReference type="OrthoDB" id="424753at2759"/>
<dbReference type="PANTHER" id="PTHR10183:SF379">
    <property type="entry name" value="CALPAIN-5"/>
    <property type="match status" value="1"/>
</dbReference>
<sequence>MIVAPGLQHPTAVSNTDAIPAKNVFGIDESLKTFAARRQDILRPLTEAQQSHIDEVELALSVLGETSHFINPNGQCQLAPDEPLQNSIHITGVQDEDTEEKQHRALEAEVVAADALRQRFQAKMPLFATWKRLHQLIPRVLQSAFAETHSLESSKLAPQGSGAADESTAPPSPTGQSDSGDEFRAAGGTATIGGTNAGNISPADSAYFRTAKVGEEGPLRSIISRPIALPLHAQFLSYAPNFGRAHLLNDSYFLTAVAAVATNRTLFRELFVSLENLSRGAATFQFYSAPQRGSGASGEAQFITVDSLVPVTGQTRPHSAPKDMKLVFGRLAESSDAWLVLLEKAYATFRGSYAALDGGCAVQALMHLTGGSTRVVPVHAVSVDEAWWHVVQGTVHGDLMLGYVHASSDVPTVNVDWEREGVVVLHGCEYDTTVEIPQDLYAKLLGKAPERGEVVRLVKVRRYFRQPRGLDAAETYAWDWKNTNKWTSFAKKHLSRGDYDDAETAQDSLSWWMTIEEFVARYSQLALCSNFPSGEVLESIHQLTPAQSVHDVALHVPVFSLSVLGKVQPGEIQRKASRRQPLSAQQHEFRTIRDVTITSLNFGDETEDDDDEDPNHRSATPTSARATSPRSGMSGSLNFLDSIRNRKSVLLEVRVGIPPHLYGKKFQLVLYRATSRGAKITASATIRDGITIHQLPAHGRVSWTRQAVPSELPNFSIPMPSAALQRIQADGLNSLAYASYFGEVELNEGHYNLAVVPDVAKATAEDVRQLSGPVLVSVRQRHRVQTNNDAAAHG</sequence>
<dbReference type="PANTHER" id="PTHR10183">
    <property type="entry name" value="CALPAIN"/>
    <property type="match status" value="1"/>
</dbReference>
<dbReference type="SUPFAM" id="SSF54001">
    <property type="entry name" value="Cysteine proteinases"/>
    <property type="match status" value="1"/>
</dbReference>
<evidence type="ECO:0000313" key="10">
    <source>
        <dbReference type="Proteomes" id="UP000051952"/>
    </source>
</evidence>
<dbReference type="PROSITE" id="PS50203">
    <property type="entry name" value="CALPAIN_CAT"/>
    <property type="match status" value="1"/>
</dbReference>
<evidence type="ECO:0000313" key="9">
    <source>
        <dbReference type="EMBL" id="CUG93475.1"/>
    </source>
</evidence>
<dbReference type="InterPro" id="IPR001300">
    <property type="entry name" value="Peptidase_C2_calpain_cat"/>
</dbReference>
<evidence type="ECO:0000256" key="2">
    <source>
        <dbReference type="ARBA" id="ARBA00022670"/>
    </source>
</evidence>
<evidence type="ECO:0000256" key="4">
    <source>
        <dbReference type="ARBA" id="ARBA00022807"/>
    </source>
</evidence>
<feature type="region of interest" description="Disordered" evidence="7">
    <location>
        <begin position="152"/>
        <end position="197"/>
    </location>
</feature>
<keyword evidence="2" id="KW-0645">Protease</keyword>
<protein>
    <submittedName>
        <fullName evidence="9">Peptidase, putative</fullName>
    </submittedName>
</protein>
<organism evidence="9 10">
    <name type="scientific">Bodo saltans</name>
    <name type="common">Flagellated protozoan</name>
    <dbReference type="NCBI Taxonomy" id="75058"/>
    <lineage>
        <taxon>Eukaryota</taxon>
        <taxon>Discoba</taxon>
        <taxon>Euglenozoa</taxon>
        <taxon>Kinetoplastea</taxon>
        <taxon>Metakinetoplastina</taxon>
        <taxon>Eubodonida</taxon>
        <taxon>Bodonidae</taxon>
        <taxon>Bodo</taxon>
    </lineage>
</organism>
<proteinExistence type="inferred from homology"/>
<evidence type="ECO:0000256" key="5">
    <source>
        <dbReference type="PIRSR" id="PIRSR622684-1"/>
    </source>
</evidence>
<evidence type="ECO:0000256" key="3">
    <source>
        <dbReference type="ARBA" id="ARBA00022801"/>
    </source>
</evidence>
<feature type="compositionally biased region" description="Low complexity" evidence="7">
    <location>
        <begin position="185"/>
        <end position="197"/>
    </location>
</feature>
<evidence type="ECO:0000256" key="6">
    <source>
        <dbReference type="PROSITE-ProRule" id="PRU00239"/>
    </source>
</evidence>
<accession>A0A0S4JY06</accession>
<dbReference type="Proteomes" id="UP000051952">
    <property type="component" value="Unassembled WGS sequence"/>
</dbReference>
<feature type="active site" evidence="5">
    <location>
        <position position="426"/>
    </location>
</feature>
<keyword evidence="3" id="KW-0378">Hydrolase</keyword>